<proteinExistence type="predicted"/>
<gene>
    <name evidence="2" type="ORF">BT96DRAFT_947294</name>
</gene>
<name>A0A6A4GSW1_9AGAR</name>
<evidence type="ECO:0000256" key="1">
    <source>
        <dbReference type="SAM" id="MobiDB-lite"/>
    </source>
</evidence>
<evidence type="ECO:0000313" key="2">
    <source>
        <dbReference type="EMBL" id="KAE9388851.1"/>
    </source>
</evidence>
<evidence type="ECO:0000313" key="3">
    <source>
        <dbReference type="Proteomes" id="UP000799118"/>
    </source>
</evidence>
<keyword evidence="3" id="KW-1185">Reference proteome</keyword>
<dbReference type="AlphaFoldDB" id="A0A6A4GSW1"/>
<reference evidence="2" key="1">
    <citation type="journal article" date="2019" name="Environ. Microbiol.">
        <title>Fungal ecological strategies reflected in gene transcription - a case study of two litter decomposers.</title>
        <authorList>
            <person name="Barbi F."/>
            <person name="Kohler A."/>
            <person name="Barry K."/>
            <person name="Baskaran P."/>
            <person name="Daum C."/>
            <person name="Fauchery L."/>
            <person name="Ihrmark K."/>
            <person name="Kuo A."/>
            <person name="LaButti K."/>
            <person name="Lipzen A."/>
            <person name="Morin E."/>
            <person name="Grigoriev I.V."/>
            <person name="Henrissat B."/>
            <person name="Lindahl B."/>
            <person name="Martin F."/>
        </authorList>
    </citation>
    <scope>NUCLEOTIDE SEQUENCE</scope>
    <source>
        <strain evidence="2">JB14</strain>
    </source>
</reference>
<dbReference type="EMBL" id="ML769723">
    <property type="protein sequence ID" value="KAE9388851.1"/>
    <property type="molecule type" value="Genomic_DNA"/>
</dbReference>
<accession>A0A6A4GSW1</accession>
<feature type="region of interest" description="Disordered" evidence="1">
    <location>
        <begin position="87"/>
        <end position="106"/>
    </location>
</feature>
<organism evidence="2 3">
    <name type="scientific">Gymnopus androsaceus JB14</name>
    <dbReference type="NCBI Taxonomy" id="1447944"/>
    <lineage>
        <taxon>Eukaryota</taxon>
        <taxon>Fungi</taxon>
        <taxon>Dikarya</taxon>
        <taxon>Basidiomycota</taxon>
        <taxon>Agaricomycotina</taxon>
        <taxon>Agaricomycetes</taxon>
        <taxon>Agaricomycetidae</taxon>
        <taxon>Agaricales</taxon>
        <taxon>Marasmiineae</taxon>
        <taxon>Omphalotaceae</taxon>
        <taxon>Gymnopus</taxon>
    </lineage>
</organism>
<sequence length="134" mass="13721">MSGCPLPCCGLLACVETGNDIPAPASGGSEEGEERGGCRLDLGRGCGEEELVAVDRIPVGVSRKKTGIVLSRGGNLQWNIVSVCSDGGSKASVPTRPRSDAEEMEPWPPYSALKAFGVRIPPQLRALSGGAAGA</sequence>
<dbReference type="Proteomes" id="UP000799118">
    <property type="component" value="Unassembled WGS sequence"/>
</dbReference>
<protein>
    <submittedName>
        <fullName evidence="2">Uncharacterized protein</fullName>
    </submittedName>
</protein>